<name>A0A6S7GGJ3_PARCT</name>
<dbReference type="OrthoDB" id="10036464at2759"/>
<evidence type="ECO:0000313" key="9">
    <source>
        <dbReference type="EMBL" id="CAB3984350.1"/>
    </source>
</evidence>
<keyword evidence="8" id="KW-0472">Membrane</keyword>
<keyword evidence="4" id="KW-0812">Transmembrane</keyword>
<organism evidence="9 10">
    <name type="scientific">Paramuricea clavata</name>
    <name type="common">Red gorgonian</name>
    <name type="synonym">Violescent sea-whip</name>
    <dbReference type="NCBI Taxonomy" id="317549"/>
    <lineage>
        <taxon>Eukaryota</taxon>
        <taxon>Metazoa</taxon>
        <taxon>Cnidaria</taxon>
        <taxon>Anthozoa</taxon>
        <taxon>Octocorallia</taxon>
        <taxon>Malacalcyonacea</taxon>
        <taxon>Plexauridae</taxon>
        <taxon>Paramuricea</taxon>
    </lineage>
</organism>
<evidence type="ECO:0000256" key="8">
    <source>
        <dbReference type="ARBA" id="ARBA00023136"/>
    </source>
</evidence>
<accession>A0A6S7GGJ3</accession>
<evidence type="ECO:0000256" key="7">
    <source>
        <dbReference type="ARBA" id="ARBA00023034"/>
    </source>
</evidence>
<dbReference type="PANTHER" id="PTHR35259">
    <property type="entry name" value="BOMBESIN RECEPTOR-ACTIVATED PROTEIN C6ORF89"/>
    <property type="match status" value="1"/>
</dbReference>
<gene>
    <name evidence="9" type="ORF">PACLA_8A017406</name>
</gene>
<keyword evidence="10" id="KW-1185">Reference proteome</keyword>
<protein>
    <submittedName>
        <fullName evidence="9">Uncharacterized protein</fullName>
    </submittedName>
</protein>
<proteinExistence type="predicted"/>
<dbReference type="PANTHER" id="PTHR35259:SF1">
    <property type="entry name" value="BOMBESIN RECEPTOR-ACTIVATED PROTEIN C6ORF89"/>
    <property type="match status" value="1"/>
</dbReference>
<evidence type="ECO:0000256" key="1">
    <source>
        <dbReference type="ARBA" id="ARBA00004323"/>
    </source>
</evidence>
<dbReference type="AlphaFoldDB" id="A0A6S7GGJ3"/>
<keyword evidence="7" id="KW-0333">Golgi apparatus</keyword>
<evidence type="ECO:0000256" key="6">
    <source>
        <dbReference type="ARBA" id="ARBA00022989"/>
    </source>
</evidence>
<dbReference type="GO" id="GO:0000139">
    <property type="term" value="C:Golgi membrane"/>
    <property type="evidence" value="ECO:0007669"/>
    <property type="project" value="UniProtKB-SubCell"/>
</dbReference>
<evidence type="ECO:0000256" key="4">
    <source>
        <dbReference type="ARBA" id="ARBA00022692"/>
    </source>
</evidence>
<evidence type="ECO:0000256" key="3">
    <source>
        <dbReference type="ARBA" id="ARBA00022490"/>
    </source>
</evidence>
<evidence type="ECO:0000313" key="10">
    <source>
        <dbReference type="Proteomes" id="UP001152795"/>
    </source>
</evidence>
<evidence type="ECO:0000256" key="2">
    <source>
        <dbReference type="ARBA" id="ARBA00004496"/>
    </source>
</evidence>
<evidence type="ECO:0000256" key="5">
    <source>
        <dbReference type="ARBA" id="ARBA00022968"/>
    </source>
</evidence>
<dbReference type="Proteomes" id="UP001152795">
    <property type="component" value="Unassembled WGS sequence"/>
</dbReference>
<reference evidence="9" key="1">
    <citation type="submission" date="2020-04" db="EMBL/GenBank/DDBJ databases">
        <authorList>
            <person name="Alioto T."/>
            <person name="Alioto T."/>
            <person name="Gomez Garrido J."/>
        </authorList>
    </citation>
    <scope>NUCLEOTIDE SEQUENCE</scope>
    <source>
        <strain evidence="9">A484AB</strain>
    </source>
</reference>
<keyword evidence="5" id="KW-0735">Signal-anchor</keyword>
<dbReference type="EMBL" id="CACRXK020000728">
    <property type="protein sequence ID" value="CAB3984350.1"/>
    <property type="molecule type" value="Genomic_DNA"/>
</dbReference>
<dbReference type="InterPro" id="IPR038757">
    <property type="entry name" value="BRAP"/>
</dbReference>
<sequence>MDFLREEVENLKKVGHNWEMEKYQIEEAIMKAIADKNGNIPASASDEQTQARPAKRGCCQRCLTVGGVITLFFLFAGVGVTVLYNNYSPFEVYINRVVGDLTYPVLRTWRHIVLPLHRFVDVQSYSMAECLINNPWFIADEPDCGSCEEAINVPRVKNVTNFADEYLAWGNPVIVTDVQPYMTKDFTMDRFSMYYMDHKDKLDADICEVSSEDETVDTIEDYFKLLEKLGLEAPNIRWKVCYGEGLRALRKFLPRPYFVHTEGALEKYLIIINSNEEVLPLPTGQYGNSWVAQVTGSSDMELTPIQECNTTCASFNVTLNKGEVMYLNQDIWYADIVGNQGDEPGVVLLSSFA</sequence>
<keyword evidence="3" id="KW-0963">Cytoplasm</keyword>
<comment type="caution">
    <text evidence="9">The sequence shown here is derived from an EMBL/GenBank/DDBJ whole genome shotgun (WGS) entry which is preliminary data.</text>
</comment>
<comment type="subcellular location">
    <subcellularLocation>
        <location evidence="2">Cytoplasm</location>
    </subcellularLocation>
    <subcellularLocation>
        <location evidence="1">Golgi apparatus membrane</location>
        <topology evidence="1">Single-pass type II membrane protein</topology>
    </subcellularLocation>
</comment>
<keyword evidence="6" id="KW-1133">Transmembrane helix</keyword>